<keyword evidence="2" id="KW-0808">Transferase</keyword>
<dbReference type="eggNOG" id="KOG3656">
    <property type="taxonomic scope" value="Eukaryota"/>
</dbReference>
<dbReference type="Proteomes" id="UP000028990">
    <property type="component" value="Unassembled WGS sequence"/>
</dbReference>
<keyword evidence="2" id="KW-0328">Glycosyltransferase</keyword>
<evidence type="ECO:0000313" key="3">
    <source>
        <dbReference type="Proteomes" id="UP000028990"/>
    </source>
</evidence>
<dbReference type="PANTHER" id="PTHR12062:SF32">
    <property type="entry name" value="MGAT4 FAMILY, MEMBER F"/>
    <property type="match status" value="1"/>
</dbReference>
<dbReference type="STRING" id="885580.ENSFDAP00000010703"/>
<dbReference type="GO" id="GO:0008375">
    <property type="term" value="F:acetylglucosaminyltransferase activity"/>
    <property type="evidence" value="ECO:0007669"/>
    <property type="project" value="TreeGrafter"/>
</dbReference>
<proteinExistence type="predicted"/>
<dbReference type="Pfam" id="PF04666">
    <property type="entry name" value="MGAT4_cons"/>
    <property type="match status" value="1"/>
</dbReference>
<reference evidence="2 3" key="1">
    <citation type="submission" date="2013-11" db="EMBL/GenBank/DDBJ databases">
        <title>The Damaraland mole rat (Fukomys damarensis) genome and evolution of African mole rats.</title>
        <authorList>
            <person name="Gladyshev V.N."/>
            <person name="Fang X."/>
        </authorList>
    </citation>
    <scope>NUCLEOTIDE SEQUENCE [LARGE SCALE GENOMIC DNA]</scope>
    <source>
        <tissue evidence="2">Liver</tissue>
    </source>
</reference>
<organism evidence="2 3">
    <name type="scientific">Fukomys damarensis</name>
    <name type="common">Damaraland mole rat</name>
    <name type="synonym">Cryptomys damarensis</name>
    <dbReference type="NCBI Taxonomy" id="885580"/>
    <lineage>
        <taxon>Eukaryota</taxon>
        <taxon>Metazoa</taxon>
        <taxon>Chordata</taxon>
        <taxon>Craniata</taxon>
        <taxon>Vertebrata</taxon>
        <taxon>Euteleostomi</taxon>
        <taxon>Mammalia</taxon>
        <taxon>Eutheria</taxon>
        <taxon>Euarchontoglires</taxon>
        <taxon>Glires</taxon>
        <taxon>Rodentia</taxon>
        <taxon>Hystricomorpha</taxon>
        <taxon>Bathyergidae</taxon>
        <taxon>Fukomys</taxon>
    </lineage>
</organism>
<dbReference type="GO" id="GO:0006487">
    <property type="term" value="P:protein N-linked glycosylation"/>
    <property type="evidence" value="ECO:0007669"/>
    <property type="project" value="TreeGrafter"/>
</dbReference>
<sequence length="233" mass="26465">MMLEFSSLRFSGKVFHTSDLSRLTSFFLLFPKSIPTHLLLSELPLFSAQNVPIHFGTSVFFHLSNYSESEAACFPAEEVEDFGEPDNPAAVVFTNMMSKMDHPQYAYVLNEDSFSTLDPLEGHYLTVVLDRPQKVTRVAVHTGSKIKGRYRLEQGQVLLGCDSLRNRKDGAYYTLLGPLVAGNLDQRVFCEEESVRELSCMEVLVSASQDSWLLIREIKVWAEPEKEESEWVQ</sequence>
<dbReference type="EMBL" id="KN123586">
    <property type="protein sequence ID" value="KFO24393.1"/>
    <property type="molecule type" value="Genomic_DNA"/>
</dbReference>
<name>A0A091D1L4_FUKDA</name>
<keyword evidence="3" id="KW-1185">Reference proteome</keyword>
<evidence type="ECO:0000313" key="2">
    <source>
        <dbReference type="EMBL" id="KFO24393.1"/>
    </source>
</evidence>
<dbReference type="InterPro" id="IPR057279">
    <property type="entry name" value="MGAT4"/>
</dbReference>
<gene>
    <name evidence="2" type="ORF">H920_14201</name>
</gene>
<feature type="domain" description="MGAT4 conserved region" evidence="1">
    <location>
        <begin position="1"/>
        <end position="75"/>
    </location>
</feature>
<dbReference type="PANTHER" id="PTHR12062">
    <property type="entry name" value="N-ACETYLGLUCOSAMINYLTRANSFERASE VI"/>
    <property type="match status" value="1"/>
</dbReference>
<accession>A0A091D1L4</accession>
<evidence type="ECO:0000259" key="1">
    <source>
        <dbReference type="Pfam" id="PF04666"/>
    </source>
</evidence>
<protein>
    <submittedName>
        <fullName evidence="2">Alpha-1,3-mannosyl-glycoprotein 4-beta-N-acetylglucosaminyltransferase C</fullName>
    </submittedName>
</protein>
<dbReference type="InterPro" id="IPR006759">
    <property type="entry name" value="Glyco_transf_54"/>
</dbReference>
<dbReference type="AlphaFoldDB" id="A0A091D1L4"/>